<dbReference type="Gene3D" id="3.30.565.10">
    <property type="entry name" value="Histidine kinase-like ATPase, C-terminal domain"/>
    <property type="match status" value="1"/>
</dbReference>
<gene>
    <name evidence="18" type="ORF">PN36_27915</name>
</gene>
<evidence type="ECO:0000256" key="11">
    <source>
        <dbReference type="ARBA" id="ARBA00022989"/>
    </source>
</evidence>
<protein>
    <recommendedName>
        <fullName evidence="3">histidine kinase</fullName>
        <ecNumber evidence="3">2.7.13.3</ecNumber>
    </recommendedName>
</protein>
<keyword evidence="12" id="KW-0902">Two-component regulatory system</keyword>
<evidence type="ECO:0000256" key="10">
    <source>
        <dbReference type="ARBA" id="ARBA00022840"/>
    </source>
</evidence>
<dbReference type="PROSITE" id="PS50885">
    <property type="entry name" value="HAMP"/>
    <property type="match status" value="1"/>
</dbReference>
<dbReference type="SUPFAM" id="SSF47384">
    <property type="entry name" value="Homodimeric domain of signal transducing histidine kinase"/>
    <property type="match status" value="1"/>
</dbReference>
<evidence type="ECO:0000256" key="13">
    <source>
        <dbReference type="ARBA" id="ARBA00023136"/>
    </source>
</evidence>
<dbReference type="CDD" id="cd00082">
    <property type="entry name" value="HisKA"/>
    <property type="match status" value="1"/>
</dbReference>
<keyword evidence="9" id="KW-0418">Kinase</keyword>
<dbReference type="SMART" id="SM00304">
    <property type="entry name" value="HAMP"/>
    <property type="match status" value="1"/>
</dbReference>
<dbReference type="AlphaFoldDB" id="A0A0A6P7T5"/>
<keyword evidence="4" id="KW-1003">Cell membrane</keyword>
<keyword evidence="8" id="KW-0547">Nucleotide-binding</keyword>
<dbReference type="SUPFAM" id="SSF55874">
    <property type="entry name" value="ATPase domain of HSP90 chaperone/DNA topoisomerase II/histidine kinase"/>
    <property type="match status" value="1"/>
</dbReference>
<dbReference type="PANTHER" id="PTHR45528:SF1">
    <property type="entry name" value="SENSOR HISTIDINE KINASE CPXA"/>
    <property type="match status" value="1"/>
</dbReference>
<proteinExistence type="predicted"/>
<dbReference type="PRINTS" id="PR00344">
    <property type="entry name" value="BCTRLSENSOR"/>
</dbReference>
<evidence type="ECO:0000256" key="12">
    <source>
        <dbReference type="ARBA" id="ARBA00023012"/>
    </source>
</evidence>
<dbReference type="GO" id="GO:0005886">
    <property type="term" value="C:plasma membrane"/>
    <property type="evidence" value="ECO:0007669"/>
    <property type="project" value="UniProtKB-SubCell"/>
</dbReference>
<keyword evidence="7 15" id="KW-0812">Transmembrane</keyword>
<dbReference type="SMART" id="SM00387">
    <property type="entry name" value="HATPase_c"/>
    <property type="match status" value="1"/>
</dbReference>
<evidence type="ECO:0000256" key="14">
    <source>
        <dbReference type="SAM" id="MobiDB-lite"/>
    </source>
</evidence>
<keyword evidence="6" id="KW-0808">Transferase</keyword>
<evidence type="ECO:0000256" key="3">
    <source>
        <dbReference type="ARBA" id="ARBA00012438"/>
    </source>
</evidence>
<evidence type="ECO:0000313" key="18">
    <source>
        <dbReference type="EMBL" id="KHD06833.1"/>
    </source>
</evidence>
<feature type="transmembrane region" description="Helical" evidence="15">
    <location>
        <begin position="181"/>
        <end position="201"/>
    </location>
</feature>
<evidence type="ECO:0000256" key="7">
    <source>
        <dbReference type="ARBA" id="ARBA00022692"/>
    </source>
</evidence>
<dbReference type="Pfam" id="PF02518">
    <property type="entry name" value="HATPase_c"/>
    <property type="match status" value="1"/>
</dbReference>
<evidence type="ECO:0000256" key="4">
    <source>
        <dbReference type="ARBA" id="ARBA00022475"/>
    </source>
</evidence>
<keyword evidence="11 15" id="KW-1133">Transmembrane helix</keyword>
<dbReference type="GO" id="GO:0000155">
    <property type="term" value="F:phosphorelay sensor kinase activity"/>
    <property type="evidence" value="ECO:0007669"/>
    <property type="project" value="InterPro"/>
</dbReference>
<evidence type="ECO:0000256" key="1">
    <source>
        <dbReference type="ARBA" id="ARBA00000085"/>
    </source>
</evidence>
<evidence type="ECO:0000259" key="17">
    <source>
        <dbReference type="PROSITE" id="PS50885"/>
    </source>
</evidence>
<dbReference type="InterPro" id="IPR003594">
    <property type="entry name" value="HATPase_dom"/>
</dbReference>
<feature type="domain" description="HAMP" evidence="17">
    <location>
        <begin position="203"/>
        <end position="255"/>
    </location>
</feature>
<dbReference type="CDD" id="cd06225">
    <property type="entry name" value="HAMP"/>
    <property type="match status" value="1"/>
</dbReference>
<dbReference type="InterPro" id="IPR036890">
    <property type="entry name" value="HATPase_C_sf"/>
</dbReference>
<dbReference type="InterPro" id="IPR004358">
    <property type="entry name" value="Sig_transdc_His_kin-like_C"/>
</dbReference>
<evidence type="ECO:0000256" key="2">
    <source>
        <dbReference type="ARBA" id="ARBA00004651"/>
    </source>
</evidence>
<dbReference type="PROSITE" id="PS50109">
    <property type="entry name" value="HIS_KIN"/>
    <property type="match status" value="1"/>
</dbReference>
<comment type="caution">
    <text evidence="18">The sequence shown here is derived from an EMBL/GenBank/DDBJ whole genome shotgun (WGS) entry which is preliminary data.</text>
</comment>
<dbReference type="Pfam" id="PF00672">
    <property type="entry name" value="HAMP"/>
    <property type="match status" value="1"/>
</dbReference>
<feature type="transmembrane region" description="Helical" evidence="15">
    <location>
        <begin position="6"/>
        <end position="32"/>
    </location>
</feature>
<dbReference type="SMART" id="SM00388">
    <property type="entry name" value="HisKA"/>
    <property type="match status" value="1"/>
</dbReference>
<dbReference type="SUPFAM" id="SSF158472">
    <property type="entry name" value="HAMP domain-like"/>
    <property type="match status" value="1"/>
</dbReference>
<feature type="region of interest" description="Disordered" evidence="14">
    <location>
        <begin position="85"/>
        <end position="119"/>
    </location>
</feature>
<sequence>MRIKLSYKFFIAFLLTSVISVVLMIAIMQFYLSKNFVEFIDKMDIEKFNELGNTLSVEYQKHQGWEKLRNNHRLWRRLLRSVSQGKHFDRRPPPPHFGQNGENRGEREHKPPRHGPFRRPSRFALFDAQKFIVIGNRAPLEQHLLKPIIVEEKTVGWVGMHKKIERLSRPREFEFLRRQANAFYLTGGCILLMTALVAWWLSRHLLIPIQQVIKGTQALTSRQFYTKIKIHSTDELGQLATDFNTMAQTLERYEQMRQQWLSDISHELRTPLSIMRGEIEAIQDGVRDFSNEALDSLHLEVQRMSRIVDDLRELSLAETDTLSFKKVPINPLQILRETLKLFHTRLTQNHIQVQDDLQADENIILQGDADRLSQLFSNLLENTLRYVDSPGTLKIWHKQIETQLFLNLIDSGPGVPEESIGRLFDRLYRVEQSRNRAKGGCGLGLAICKNFVEMHGGEITATHAPDGGLWIKIMFPLL</sequence>
<dbReference type="InterPro" id="IPR003660">
    <property type="entry name" value="HAMP_dom"/>
</dbReference>
<reference evidence="18 19" key="1">
    <citation type="journal article" date="2016" name="Front. Microbiol.">
        <title>Single-Cell (Meta-)Genomics of a Dimorphic Candidatus Thiomargarita nelsonii Reveals Genomic Plasticity.</title>
        <authorList>
            <person name="Flood B.E."/>
            <person name="Fliss P."/>
            <person name="Jones D.S."/>
            <person name="Dick G.J."/>
            <person name="Jain S."/>
            <person name="Kaster A.K."/>
            <person name="Winkel M."/>
            <person name="Mussmann M."/>
            <person name="Bailey J."/>
        </authorList>
    </citation>
    <scope>NUCLEOTIDE SEQUENCE [LARGE SCALE GENOMIC DNA]</scope>
    <source>
        <strain evidence="18">Hydrate Ridge</strain>
    </source>
</reference>
<evidence type="ECO:0000313" key="19">
    <source>
        <dbReference type="Proteomes" id="UP000030428"/>
    </source>
</evidence>
<dbReference type="Gene3D" id="1.10.287.130">
    <property type="match status" value="1"/>
</dbReference>
<keyword evidence="19" id="KW-1185">Reference proteome</keyword>
<evidence type="ECO:0000256" key="15">
    <source>
        <dbReference type="SAM" id="Phobius"/>
    </source>
</evidence>
<keyword evidence="5" id="KW-0597">Phosphoprotein</keyword>
<dbReference type="EC" id="2.7.13.3" evidence="3"/>
<evidence type="ECO:0000256" key="8">
    <source>
        <dbReference type="ARBA" id="ARBA00022741"/>
    </source>
</evidence>
<dbReference type="InterPro" id="IPR003661">
    <property type="entry name" value="HisK_dim/P_dom"/>
</dbReference>
<comment type="catalytic activity">
    <reaction evidence="1">
        <text>ATP + protein L-histidine = ADP + protein N-phospho-L-histidine.</text>
        <dbReference type="EC" id="2.7.13.3"/>
    </reaction>
</comment>
<dbReference type="PANTHER" id="PTHR45528">
    <property type="entry name" value="SENSOR HISTIDINE KINASE CPXA"/>
    <property type="match status" value="1"/>
</dbReference>
<keyword evidence="10" id="KW-0067">ATP-binding</keyword>
<dbReference type="Pfam" id="PF00512">
    <property type="entry name" value="HisKA"/>
    <property type="match status" value="1"/>
</dbReference>
<evidence type="ECO:0000256" key="9">
    <source>
        <dbReference type="ARBA" id="ARBA00022777"/>
    </source>
</evidence>
<feature type="compositionally biased region" description="Basic residues" evidence="14">
    <location>
        <begin position="110"/>
        <end position="119"/>
    </location>
</feature>
<keyword evidence="13 15" id="KW-0472">Membrane</keyword>
<accession>A0A0A6P7T5</accession>
<dbReference type="GO" id="GO:0005524">
    <property type="term" value="F:ATP binding"/>
    <property type="evidence" value="ECO:0007669"/>
    <property type="project" value="UniProtKB-KW"/>
</dbReference>
<evidence type="ECO:0000259" key="16">
    <source>
        <dbReference type="PROSITE" id="PS50109"/>
    </source>
</evidence>
<name>A0A0A6P7T5_9GAMM</name>
<dbReference type="EMBL" id="JSZA02000176">
    <property type="protein sequence ID" value="KHD06833.1"/>
    <property type="molecule type" value="Genomic_DNA"/>
</dbReference>
<evidence type="ECO:0000256" key="5">
    <source>
        <dbReference type="ARBA" id="ARBA00022553"/>
    </source>
</evidence>
<dbReference type="Gene3D" id="6.10.340.10">
    <property type="match status" value="1"/>
</dbReference>
<dbReference type="InterPro" id="IPR036097">
    <property type="entry name" value="HisK_dim/P_sf"/>
</dbReference>
<organism evidence="18 19">
    <name type="scientific">Candidatus Thiomargarita nelsonii</name>
    <dbReference type="NCBI Taxonomy" id="1003181"/>
    <lineage>
        <taxon>Bacteria</taxon>
        <taxon>Pseudomonadati</taxon>
        <taxon>Pseudomonadota</taxon>
        <taxon>Gammaproteobacteria</taxon>
        <taxon>Thiotrichales</taxon>
        <taxon>Thiotrichaceae</taxon>
        <taxon>Thiomargarita</taxon>
    </lineage>
</organism>
<evidence type="ECO:0000256" key="6">
    <source>
        <dbReference type="ARBA" id="ARBA00022679"/>
    </source>
</evidence>
<feature type="domain" description="Histidine kinase" evidence="16">
    <location>
        <begin position="263"/>
        <end position="478"/>
    </location>
</feature>
<dbReference type="FunFam" id="3.30.565.10:FF:000006">
    <property type="entry name" value="Sensor histidine kinase WalK"/>
    <property type="match status" value="1"/>
</dbReference>
<comment type="subcellular location">
    <subcellularLocation>
        <location evidence="2">Cell membrane</location>
        <topology evidence="2">Multi-pass membrane protein</topology>
    </subcellularLocation>
</comment>
<dbReference type="InterPro" id="IPR005467">
    <property type="entry name" value="His_kinase_dom"/>
</dbReference>
<dbReference type="Proteomes" id="UP000030428">
    <property type="component" value="Unassembled WGS sequence"/>
</dbReference>
<dbReference type="InterPro" id="IPR050398">
    <property type="entry name" value="HssS/ArlS-like"/>
</dbReference>